<dbReference type="SUPFAM" id="SSF51735">
    <property type="entry name" value="NAD(P)-binding Rossmann-fold domains"/>
    <property type="match status" value="1"/>
</dbReference>
<keyword evidence="4" id="KW-1185">Reference proteome</keyword>
<keyword evidence="1" id="KW-0560">Oxidoreductase</keyword>
<reference evidence="3 4" key="1">
    <citation type="journal article" date="2016" name="Mol. Biol. Evol.">
        <title>Comparative Genomics of Early-Diverging Mushroom-Forming Fungi Provides Insights into the Origins of Lignocellulose Decay Capabilities.</title>
        <authorList>
            <person name="Nagy L.G."/>
            <person name="Riley R."/>
            <person name="Tritt A."/>
            <person name="Adam C."/>
            <person name="Daum C."/>
            <person name="Floudas D."/>
            <person name="Sun H."/>
            <person name="Yadav J.S."/>
            <person name="Pangilinan J."/>
            <person name="Larsson K.H."/>
            <person name="Matsuura K."/>
            <person name="Barry K."/>
            <person name="Labutti K."/>
            <person name="Kuo R."/>
            <person name="Ohm R.A."/>
            <person name="Bhattacharya S.S."/>
            <person name="Shirouzu T."/>
            <person name="Yoshinaga Y."/>
            <person name="Martin F.M."/>
            <person name="Grigoriev I.V."/>
            <person name="Hibbett D.S."/>
        </authorList>
    </citation>
    <scope>NUCLEOTIDE SEQUENCE [LARGE SCALE GENOMIC DNA]</scope>
    <source>
        <strain evidence="3 4">HHB12733</strain>
    </source>
</reference>
<proteinExistence type="inferred from homology"/>
<dbReference type="Proteomes" id="UP000076842">
    <property type="component" value="Unassembled WGS sequence"/>
</dbReference>
<dbReference type="Gene3D" id="3.40.50.720">
    <property type="entry name" value="NAD(P)-binding Rossmann-like Domain"/>
    <property type="match status" value="1"/>
</dbReference>
<dbReference type="InterPro" id="IPR050425">
    <property type="entry name" value="NAD(P)_dehydrat-like"/>
</dbReference>
<comment type="similarity">
    <text evidence="2">Belongs to the NAD(P)-dependent epimerase/dehydratase family. Dihydroflavonol-4-reductase subfamily.</text>
</comment>
<gene>
    <name evidence="3" type="ORF">CALCODRAFT_509179</name>
</gene>
<evidence type="ECO:0008006" key="5">
    <source>
        <dbReference type="Google" id="ProtNLM"/>
    </source>
</evidence>
<sequence length="248" mass="27353">MSSTSSAPVVLVTGPNGYSGTATVVEFLKQGYNHRCAAGLRPGHTYWKKDWNTATWDDAAASDYGGFVYCASKVIAERAAWDFLEREKPGFSLTVYNPPMVFGPPIQPFDSLDRLNEFVDEPWQLLSGKARVMAFTAFLIFVDVRDLAYLQVVSLANEAARDQRYFTISSDYTGDDVVRIAAAAFPAQAARMTPLSGQPAPRSTTRITFRTLEQSVVDTTKVLFDAEGAITKGAWGVKQTKTEHIQFL</sequence>
<dbReference type="GO" id="GO:0016616">
    <property type="term" value="F:oxidoreductase activity, acting on the CH-OH group of donors, NAD or NADP as acceptor"/>
    <property type="evidence" value="ECO:0007669"/>
    <property type="project" value="TreeGrafter"/>
</dbReference>
<accession>A0A165FJL5</accession>
<dbReference type="EMBL" id="KV423971">
    <property type="protein sequence ID" value="KZT56847.1"/>
    <property type="molecule type" value="Genomic_DNA"/>
</dbReference>
<evidence type="ECO:0000313" key="4">
    <source>
        <dbReference type="Proteomes" id="UP000076842"/>
    </source>
</evidence>
<dbReference type="AlphaFoldDB" id="A0A165FJL5"/>
<dbReference type="PANTHER" id="PTHR10366:SF564">
    <property type="entry name" value="STEROL-4-ALPHA-CARBOXYLATE 3-DEHYDROGENASE, DECARBOXYLATING"/>
    <property type="match status" value="1"/>
</dbReference>
<protein>
    <recommendedName>
        <fullName evidence="5">NAD(P)-binding protein</fullName>
    </recommendedName>
</protein>
<evidence type="ECO:0000256" key="2">
    <source>
        <dbReference type="ARBA" id="ARBA00023445"/>
    </source>
</evidence>
<name>A0A165FJL5_9BASI</name>
<dbReference type="InParanoid" id="A0A165FJL5"/>
<evidence type="ECO:0000313" key="3">
    <source>
        <dbReference type="EMBL" id="KZT56847.1"/>
    </source>
</evidence>
<dbReference type="PANTHER" id="PTHR10366">
    <property type="entry name" value="NAD DEPENDENT EPIMERASE/DEHYDRATASE"/>
    <property type="match status" value="1"/>
</dbReference>
<organism evidence="3 4">
    <name type="scientific">Calocera cornea HHB12733</name>
    <dbReference type="NCBI Taxonomy" id="1353952"/>
    <lineage>
        <taxon>Eukaryota</taxon>
        <taxon>Fungi</taxon>
        <taxon>Dikarya</taxon>
        <taxon>Basidiomycota</taxon>
        <taxon>Agaricomycotina</taxon>
        <taxon>Dacrymycetes</taxon>
        <taxon>Dacrymycetales</taxon>
        <taxon>Dacrymycetaceae</taxon>
        <taxon>Calocera</taxon>
    </lineage>
</organism>
<dbReference type="STRING" id="1353952.A0A165FJL5"/>
<dbReference type="OrthoDB" id="2735536at2759"/>
<dbReference type="InterPro" id="IPR036291">
    <property type="entry name" value="NAD(P)-bd_dom_sf"/>
</dbReference>
<evidence type="ECO:0000256" key="1">
    <source>
        <dbReference type="ARBA" id="ARBA00023002"/>
    </source>
</evidence>